<reference evidence="4 5" key="1">
    <citation type="submission" date="2017-07" db="EMBL/GenBank/DDBJ databases">
        <title>Draft whole genome sequences of clinical Proprionibacteriaceae strains.</title>
        <authorList>
            <person name="Bernier A.-M."/>
            <person name="Bernard K."/>
            <person name="Domingo M.-C."/>
        </authorList>
    </citation>
    <scope>NUCLEOTIDE SEQUENCE [LARGE SCALE GENOMIC DNA]</scope>
    <source>
        <strain evidence="4 5">NML 030167</strain>
    </source>
</reference>
<keyword evidence="5" id="KW-1185">Reference proteome</keyword>
<dbReference type="InterPro" id="IPR050471">
    <property type="entry name" value="AB_hydrolase"/>
</dbReference>
<dbReference type="OrthoDB" id="9796770at2"/>
<dbReference type="AlphaFoldDB" id="A0A255G554"/>
<dbReference type="Proteomes" id="UP000215896">
    <property type="component" value="Unassembled WGS sequence"/>
</dbReference>
<evidence type="ECO:0000259" key="3">
    <source>
        <dbReference type="Pfam" id="PF00561"/>
    </source>
</evidence>
<evidence type="ECO:0000313" key="5">
    <source>
        <dbReference type="Proteomes" id="UP000215896"/>
    </source>
</evidence>
<sequence length="278" mass="30296">MLRLSDGVRIAVRSADSSTPGTPVVLIHGGPGLWDYLGPLGEMIEGRPVHRYDQRGCGASDPSEEQTLDRALADLDELRAGLGIERWTVLGHSYGAALALLYAARYPQRAAGMIHLSGVGIGDWRTPLRTELARLRSAAQAARLRELDALPRRDPHQEREFRILSWFTDYADPEVGAREAARMADHDGPINFGAYRALMSELDALGDTGMIGAARQVTCPALFLHGATDPRPWSCAHALAGHVQDAEWVLLPGAGHLPWIERPGPVRELLHRFLSASG</sequence>
<comment type="caution">
    <text evidence="4">The sequence shown here is derived from an EMBL/GenBank/DDBJ whole genome shotgun (WGS) entry which is preliminary data.</text>
</comment>
<dbReference type="GO" id="GO:0004177">
    <property type="term" value="F:aminopeptidase activity"/>
    <property type="evidence" value="ECO:0007669"/>
    <property type="project" value="UniProtKB-EC"/>
</dbReference>
<dbReference type="PANTHER" id="PTHR43433">
    <property type="entry name" value="HYDROLASE, ALPHA/BETA FOLD FAMILY PROTEIN"/>
    <property type="match status" value="1"/>
</dbReference>
<dbReference type="PANTHER" id="PTHR43433:SF1">
    <property type="entry name" value="BLL5160 PROTEIN"/>
    <property type="match status" value="1"/>
</dbReference>
<proteinExistence type="inferred from homology"/>
<dbReference type="SUPFAM" id="SSF53474">
    <property type="entry name" value="alpha/beta-Hydrolases"/>
    <property type="match status" value="1"/>
</dbReference>
<dbReference type="InterPro" id="IPR002410">
    <property type="entry name" value="Peptidase_S33"/>
</dbReference>
<name>A0A255G554_9ACTN</name>
<gene>
    <name evidence="4" type="ORF">CGZ94_17715</name>
</gene>
<protein>
    <submittedName>
        <fullName evidence="4">Alpha/beta hydrolase</fullName>
    </submittedName>
</protein>
<dbReference type="EMBL" id="NMVO01000017">
    <property type="protein sequence ID" value="OYO09516.1"/>
    <property type="molecule type" value="Genomic_DNA"/>
</dbReference>
<dbReference type="GO" id="GO:0006508">
    <property type="term" value="P:proteolysis"/>
    <property type="evidence" value="ECO:0007669"/>
    <property type="project" value="InterPro"/>
</dbReference>
<dbReference type="Pfam" id="PF00561">
    <property type="entry name" value="Abhydrolase_1"/>
    <property type="match status" value="1"/>
</dbReference>
<organism evidence="4 5">
    <name type="scientific">Enemella evansiae</name>
    <dbReference type="NCBI Taxonomy" id="2016499"/>
    <lineage>
        <taxon>Bacteria</taxon>
        <taxon>Bacillati</taxon>
        <taxon>Actinomycetota</taxon>
        <taxon>Actinomycetes</taxon>
        <taxon>Propionibacteriales</taxon>
        <taxon>Propionibacteriaceae</taxon>
        <taxon>Enemella</taxon>
    </lineage>
</organism>
<keyword evidence="2 4" id="KW-0378">Hydrolase</keyword>
<evidence type="ECO:0000313" key="4">
    <source>
        <dbReference type="EMBL" id="OYO09516.1"/>
    </source>
</evidence>
<comment type="similarity">
    <text evidence="1">Belongs to the peptidase S33 family.</text>
</comment>
<evidence type="ECO:0000256" key="1">
    <source>
        <dbReference type="ARBA" id="ARBA00010088"/>
    </source>
</evidence>
<evidence type="ECO:0000256" key="2">
    <source>
        <dbReference type="ARBA" id="ARBA00022801"/>
    </source>
</evidence>
<dbReference type="Gene3D" id="3.40.50.1820">
    <property type="entry name" value="alpha/beta hydrolase"/>
    <property type="match status" value="1"/>
</dbReference>
<dbReference type="InterPro" id="IPR000073">
    <property type="entry name" value="AB_hydrolase_1"/>
</dbReference>
<dbReference type="RefSeq" id="WP_094406475.1">
    <property type="nucleotide sequence ID" value="NZ_NMVO01000017.1"/>
</dbReference>
<accession>A0A255G554</accession>
<dbReference type="PRINTS" id="PR00793">
    <property type="entry name" value="PROAMNOPTASE"/>
</dbReference>
<feature type="domain" description="AB hydrolase-1" evidence="3">
    <location>
        <begin position="23"/>
        <end position="263"/>
    </location>
</feature>
<dbReference type="InterPro" id="IPR029058">
    <property type="entry name" value="AB_hydrolase_fold"/>
</dbReference>